<evidence type="ECO:0000313" key="2">
    <source>
        <dbReference type="EMBL" id="RRJ28874.1"/>
    </source>
</evidence>
<sequence length="145" mass="16553">MNQRRLLLDVMCGGLRSYLRMCGYDTVYALDRGIEADDRLLAVVQTEDRTLITRDRQLATRANTAILLTSTNTKEQLRTLQSAGIGLTLTEPTRCSRCNGRLEPASGPRPDDVPTDRRVWRCENCGQWFWKGSHWDHVQTTLRSV</sequence>
<name>A0A3P3R674_9EURY</name>
<dbReference type="PANTHER" id="PTHR39081">
    <property type="entry name" value="MUT7-C DOMAIN-CONTAINING PROTEIN"/>
    <property type="match status" value="1"/>
</dbReference>
<dbReference type="InterPro" id="IPR002782">
    <property type="entry name" value="Mut7-C_RNAse_dom"/>
</dbReference>
<evidence type="ECO:0000259" key="1">
    <source>
        <dbReference type="Pfam" id="PF01927"/>
    </source>
</evidence>
<comment type="caution">
    <text evidence="2">The sequence shown here is derived from an EMBL/GenBank/DDBJ whole genome shotgun (WGS) entry which is preliminary data.</text>
</comment>
<dbReference type="RefSeq" id="WP_124955832.1">
    <property type="nucleotide sequence ID" value="NZ_RRCH01000031.1"/>
</dbReference>
<feature type="domain" description="Mut7-C RNAse" evidence="1">
    <location>
        <begin position="5"/>
        <end position="141"/>
    </location>
</feature>
<keyword evidence="3" id="KW-1185">Reference proteome</keyword>
<organism evidence="2 3">
    <name type="scientific">Halocatena pleomorpha</name>
    <dbReference type="NCBI Taxonomy" id="1785090"/>
    <lineage>
        <taxon>Archaea</taxon>
        <taxon>Methanobacteriati</taxon>
        <taxon>Methanobacteriota</taxon>
        <taxon>Stenosarchaea group</taxon>
        <taxon>Halobacteria</taxon>
        <taxon>Halobacteriales</taxon>
        <taxon>Natronomonadaceae</taxon>
        <taxon>Halocatena</taxon>
    </lineage>
</organism>
<gene>
    <name evidence="2" type="ORF">EIK79_14250</name>
</gene>
<dbReference type="Pfam" id="PF01927">
    <property type="entry name" value="Mut7-C"/>
    <property type="match status" value="1"/>
</dbReference>
<proteinExistence type="predicted"/>
<reference evidence="2 3" key="1">
    <citation type="submission" date="2018-11" db="EMBL/GenBank/DDBJ databases">
        <title>Taxonoimc description of Halomarina strain SPP-AMP-1.</title>
        <authorList>
            <person name="Pal Y."/>
            <person name="Srinivasana K."/>
            <person name="Verma A."/>
            <person name="Kumar P."/>
        </authorList>
    </citation>
    <scope>NUCLEOTIDE SEQUENCE [LARGE SCALE GENOMIC DNA]</scope>
    <source>
        <strain evidence="2 3">SPP-AMP-1</strain>
    </source>
</reference>
<dbReference type="Proteomes" id="UP000282322">
    <property type="component" value="Unassembled WGS sequence"/>
</dbReference>
<dbReference type="OrthoDB" id="1266at2157"/>
<dbReference type="EMBL" id="RRCH01000031">
    <property type="protein sequence ID" value="RRJ28874.1"/>
    <property type="molecule type" value="Genomic_DNA"/>
</dbReference>
<evidence type="ECO:0000313" key="3">
    <source>
        <dbReference type="Proteomes" id="UP000282322"/>
    </source>
</evidence>
<accession>A0A3P3R674</accession>
<protein>
    <recommendedName>
        <fullName evidence="1">Mut7-C RNAse domain-containing protein</fullName>
    </recommendedName>
</protein>
<dbReference type="AlphaFoldDB" id="A0A3P3R674"/>
<dbReference type="PANTHER" id="PTHR39081:SF1">
    <property type="entry name" value="MUT7-C RNASE DOMAIN-CONTAINING PROTEIN"/>
    <property type="match status" value="1"/>
</dbReference>